<dbReference type="PANTHER" id="PTHR43744:SF9">
    <property type="entry name" value="POLYGALACTURONAN_RHAMNOGALACTURONAN TRANSPORT SYSTEM PERMEASE PROTEIN YTCP"/>
    <property type="match status" value="1"/>
</dbReference>
<keyword evidence="3" id="KW-1003">Cell membrane</keyword>
<dbReference type="AlphaFoldDB" id="A0A8J3QHY9"/>
<feature type="transmembrane region" description="Helical" evidence="7">
    <location>
        <begin position="186"/>
        <end position="211"/>
    </location>
</feature>
<protein>
    <submittedName>
        <fullName evidence="9">ABC transporter permease</fullName>
    </submittedName>
</protein>
<dbReference type="GO" id="GO:0005886">
    <property type="term" value="C:plasma membrane"/>
    <property type="evidence" value="ECO:0007669"/>
    <property type="project" value="UniProtKB-SubCell"/>
</dbReference>
<dbReference type="PROSITE" id="PS50928">
    <property type="entry name" value="ABC_TM1"/>
    <property type="match status" value="1"/>
</dbReference>
<dbReference type="InterPro" id="IPR000515">
    <property type="entry name" value="MetI-like"/>
</dbReference>
<feature type="transmembrane region" description="Helical" evidence="7">
    <location>
        <begin position="77"/>
        <end position="103"/>
    </location>
</feature>
<keyword evidence="4 7" id="KW-0812">Transmembrane</keyword>
<dbReference type="Gene3D" id="1.10.3720.10">
    <property type="entry name" value="MetI-like"/>
    <property type="match status" value="1"/>
</dbReference>
<evidence type="ECO:0000256" key="6">
    <source>
        <dbReference type="ARBA" id="ARBA00023136"/>
    </source>
</evidence>
<proteinExistence type="inferred from homology"/>
<keyword evidence="5 7" id="KW-1133">Transmembrane helix</keyword>
<dbReference type="RefSeq" id="WP_203914703.1">
    <property type="nucleotide sequence ID" value="NZ_BONY01000114.1"/>
</dbReference>
<feature type="domain" description="ABC transmembrane type-1" evidence="8">
    <location>
        <begin position="78"/>
        <end position="279"/>
    </location>
</feature>
<evidence type="ECO:0000313" key="10">
    <source>
        <dbReference type="Proteomes" id="UP000612899"/>
    </source>
</evidence>
<sequence>MTRPVWEEKPTVAGQAGKGTLLTLVTAAVIIPLWTVVVTSLSSRATIDKAGGLVFIPRGFDFSAYQSIFATDRVTRALWVSVMITAGGTLLSITLTTMAAYGLSRPGSLAHRPLLFLFLLTFLFGPGIIPSYLLVTGVGLKDNLLALILPTAVNAFNLVVLRAFFMNLPGELIDSARIDGASEWRILWQIVIPLSKAVIAVVALFYAVGYWNSFFNAILYLSDPSDHPIQLVLRSYILQGQAPPGVSLPGTNVPPPTLAIKMAVVVVTVIPALLVYPFVQKHFTKAVLTGAIKG</sequence>
<accession>A0A8J3QHY9</accession>
<keyword evidence="2 7" id="KW-0813">Transport</keyword>
<evidence type="ECO:0000313" key="9">
    <source>
        <dbReference type="EMBL" id="GIH10981.1"/>
    </source>
</evidence>
<dbReference type="CDD" id="cd06261">
    <property type="entry name" value="TM_PBP2"/>
    <property type="match status" value="1"/>
</dbReference>
<comment type="subcellular location">
    <subcellularLocation>
        <location evidence="1 7">Cell membrane</location>
        <topology evidence="1 7">Multi-pass membrane protein</topology>
    </subcellularLocation>
</comment>
<dbReference type="GO" id="GO:0055085">
    <property type="term" value="P:transmembrane transport"/>
    <property type="evidence" value="ECO:0007669"/>
    <property type="project" value="InterPro"/>
</dbReference>
<evidence type="ECO:0000259" key="8">
    <source>
        <dbReference type="PROSITE" id="PS50928"/>
    </source>
</evidence>
<evidence type="ECO:0000256" key="7">
    <source>
        <dbReference type="RuleBase" id="RU363032"/>
    </source>
</evidence>
<evidence type="ECO:0000256" key="5">
    <source>
        <dbReference type="ARBA" id="ARBA00022989"/>
    </source>
</evidence>
<gene>
    <name evidence="9" type="ORF">Rhe02_90480</name>
</gene>
<dbReference type="EMBL" id="BONY01000114">
    <property type="protein sequence ID" value="GIH10981.1"/>
    <property type="molecule type" value="Genomic_DNA"/>
</dbReference>
<keyword evidence="6 7" id="KW-0472">Membrane</keyword>
<keyword evidence="10" id="KW-1185">Reference proteome</keyword>
<organism evidence="9 10">
    <name type="scientific">Rhizocola hellebori</name>
    <dbReference type="NCBI Taxonomy" id="1392758"/>
    <lineage>
        <taxon>Bacteria</taxon>
        <taxon>Bacillati</taxon>
        <taxon>Actinomycetota</taxon>
        <taxon>Actinomycetes</taxon>
        <taxon>Micromonosporales</taxon>
        <taxon>Micromonosporaceae</taxon>
        <taxon>Rhizocola</taxon>
    </lineage>
</organism>
<comment type="caution">
    <text evidence="9">The sequence shown here is derived from an EMBL/GenBank/DDBJ whole genome shotgun (WGS) entry which is preliminary data.</text>
</comment>
<feature type="transmembrane region" description="Helical" evidence="7">
    <location>
        <begin position="115"/>
        <end position="138"/>
    </location>
</feature>
<feature type="transmembrane region" description="Helical" evidence="7">
    <location>
        <begin position="21"/>
        <end position="41"/>
    </location>
</feature>
<comment type="similarity">
    <text evidence="7">Belongs to the binding-protein-dependent transport system permease family.</text>
</comment>
<dbReference type="SUPFAM" id="SSF161098">
    <property type="entry name" value="MetI-like"/>
    <property type="match status" value="1"/>
</dbReference>
<evidence type="ECO:0000256" key="1">
    <source>
        <dbReference type="ARBA" id="ARBA00004651"/>
    </source>
</evidence>
<evidence type="ECO:0000256" key="3">
    <source>
        <dbReference type="ARBA" id="ARBA00022475"/>
    </source>
</evidence>
<feature type="transmembrane region" description="Helical" evidence="7">
    <location>
        <begin position="144"/>
        <end position="165"/>
    </location>
</feature>
<dbReference type="Pfam" id="PF00528">
    <property type="entry name" value="BPD_transp_1"/>
    <property type="match status" value="1"/>
</dbReference>
<dbReference type="PANTHER" id="PTHR43744">
    <property type="entry name" value="ABC TRANSPORTER PERMEASE PROTEIN MG189-RELATED-RELATED"/>
    <property type="match status" value="1"/>
</dbReference>
<dbReference type="InterPro" id="IPR035906">
    <property type="entry name" value="MetI-like_sf"/>
</dbReference>
<reference evidence="9" key="1">
    <citation type="submission" date="2021-01" db="EMBL/GenBank/DDBJ databases">
        <title>Whole genome shotgun sequence of Rhizocola hellebori NBRC 109834.</title>
        <authorList>
            <person name="Komaki H."/>
            <person name="Tamura T."/>
        </authorList>
    </citation>
    <scope>NUCLEOTIDE SEQUENCE</scope>
    <source>
        <strain evidence="9">NBRC 109834</strain>
    </source>
</reference>
<evidence type="ECO:0000256" key="2">
    <source>
        <dbReference type="ARBA" id="ARBA00022448"/>
    </source>
</evidence>
<evidence type="ECO:0000256" key="4">
    <source>
        <dbReference type="ARBA" id="ARBA00022692"/>
    </source>
</evidence>
<feature type="transmembrane region" description="Helical" evidence="7">
    <location>
        <begin position="258"/>
        <end position="279"/>
    </location>
</feature>
<name>A0A8J3QHY9_9ACTN</name>
<dbReference type="Proteomes" id="UP000612899">
    <property type="component" value="Unassembled WGS sequence"/>
</dbReference>